<protein>
    <submittedName>
        <fullName evidence="5">Nuclear polyadenylated RNA-binding protein 3</fullName>
    </submittedName>
</protein>
<feature type="compositionally biased region" description="Basic and acidic residues" evidence="3">
    <location>
        <begin position="395"/>
        <end position="415"/>
    </location>
</feature>
<feature type="region of interest" description="Disordered" evidence="3">
    <location>
        <begin position="522"/>
        <end position="584"/>
    </location>
</feature>
<dbReference type="InterPro" id="IPR051186">
    <property type="entry name" value="RRM_HNRPC/RALY_subfam"/>
</dbReference>
<feature type="compositionally biased region" description="Low complexity" evidence="3">
    <location>
        <begin position="179"/>
        <end position="203"/>
    </location>
</feature>
<evidence type="ECO:0000256" key="1">
    <source>
        <dbReference type="ARBA" id="ARBA00022884"/>
    </source>
</evidence>
<accession>K0KWH2</accession>
<evidence type="ECO:0000259" key="4">
    <source>
        <dbReference type="PROSITE" id="PS50102"/>
    </source>
</evidence>
<dbReference type="SMART" id="SM00360">
    <property type="entry name" value="RRM"/>
    <property type="match status" value="1"/>
</dbReference>
<evidence type="ECO:0000313" key="6">
    <source>
        <dbReference type="Proteomes" id="UP000009328"/>
    </source>
</evidence>
<dbReference type="InParanoid" id="K0KWH2"/>
<feature type="compositionally biased region" description="Acidic residues" evidence="3">
    <location>
        <begin position="97"/>
        <end position="111"/>
    </location>
</feature>
<dbReference type="Proteomes" id="UP000009328">
    <property type="component" value="Unassembled WGS sequence"/>
</dbReference>
<comment type="caution">
    <text evidence="5">The sequence shown here is derived from an EMBL/GenBank/DDBJ whole genome shotgun (WGS) entry which is preliminary data.</text>
</comment>
<dbReference type="Pfam" id="PF00076">
    <property type="entry name" value="RRM_1"/>
    <property type="match status" value="1"/>
</dbReference>
<feature type="compositionally biased region" description="Polar residues" evidence="3">
    <location>
        <begin position="250"/>
        <end position="275"/>
    </location>
</feature>
<dbReference type="SUPFAM" id="SSF54928">
    <property type="entry name" value="RNA-binding domain, RBD"/>
    <property type="match status" value="1"/>
</dbReference>
<dbReference type="AlphaFoldDB" id="K0KWH2"/>
<feature type="compositionally biased region" description="Acidic residues" evidence="3">
    <location>
        <begin position="160"/>
        <end position="172"/>
    </location>
</feature>
<keyword evidence="6" id="KW-1185">Reference proteome</keyword>
<dbReference type="InterPro" id="IPR035979">
    <property type="entry name" value="RBD_domain_sf"/>
</dbReference>
<reference evidence="5 6" key="1">
    <citation type="journal article" date="2012" name="Eukaryot. Cell">
        <title>Draft genome sequence of Wickerhamomyces ciferrii NRRL Y-1031 F-60-10.</title>
        <authorList>
            <person name="Schneider J."/>
            <person name="Andrea H."/>
            <person name="Blom J."/>
            <person name="Jaenicke S."/>
            <person name="Ruckert C."/>
            <person name="Schorsch C."/>
            <person name="Szczepanowski R."/>
            <person name="Farwick M."/>
            <person name="Goesmann A."/>
            <person name="Puhler A."/>
            <person name="Schaffer S."/>
            <person name="Tauch A."/>
            <person name="Kohler T."/>
            <person name="Brinkrolf K."/>
        </authorList>
    </citation>
    <scope>NUCLEOTIDE SEQUENCE [LARGE SCALE GENOMIC DNA]</scope>
    <source>
        <strain evidence="6">ATCC 14091 / BCRC 22168 / CBS 111 / JCM 3599 / NBRC 0793 / NRRL Y-1031 F-60-10</strain>
    </source>
</reference>
<feature type="domain" description="RRM" evidence="4">
    <location>
        <begin position="315"/>
        <end position="386"/>
    </location>
</feature>
<evidence type="ECO:0000256" key="2">
    <source>
        <dbReference type="PROSITE-ProRule" id="PRU00176"/>
    </source>
</evidence>
<evidence type="ECO:0000313" key="5">
    <source>
        <dbReference type="EMBL" id="CCH46332.1"/>
    </source>
</evidence>
<dbReference type="eggNOG" id="KOG0118">
    <property type="taxonomic scope" value="Eukaryota"/>
</dbReference>
<dbReference type="GO" id="GO:0003723">
    <property type="term" value="F:RNA binding"/>
    <property type="evidence" value="ECO:0007669"/>
    <property type="project" value="UniProtKB-UniRule"/>
</dbReference>
<dbReference type="PANTHER" id="PTHR13968:SF26">
    <property type="entry name" value="RRM DOMAIN-CONTAINING PROTEIN"/>
    <property type="match status" value="1"/>
</dbReference>
<proteinExistence type="predicted"/>
<feature type="compositionally biased region" description="Basic and acidic residues" evidence="3">
    <location>
        <begin position="146"/>
        <end position="159"/>
    </location>
</feature>
<feature type="compositionally biased region" description="Polar residues" evidence="3">
    <location>
        <begin position="49"/>
        <end position="59"/>
    </location>
</feature>
<feature type="compositionally biased region" description="Acidic residues" evidence="3">
    <location>
        <begin position="70"/>
        <end position="82"/>
    </location>
</feature>
<feature type="region of interest" description="Disordered" evidence="3">
    <location>
        <begin position="609"/>
        <end position="716"/>
    </location>
</feature>
<name>K0KWH2_WICCF</name>
<feature type="region of interest" description="Disordered" evidence="3">
    <location>
        <begin position="246"/>
        <end position="282"/>
    </location>
</feature>
<feature type="compositionally biased region" description="Basic and acidic residues" evidence="3">
    <location>
        <begin position="60"/>
        <end position="69"/>
    </location>
</feature>
<dbReference type="SUPFAM" id="SSF52954">
    <property type="entry name" value="Class II aaRS ABD-related"/>
    <property type="match status" value="1"/>
</dbReference>
<dbReference type="PROSITE" id="PS50102">
    <property type="entry name" value="RRM"/>
    <property type="match status" value="1"/>
</dbReference>
<organism evidence="5 6">
    <name type="scientific">Wickerhamomyces ciferrii (strain ATCC 14091 / BCRC 22168 / CBS 111 / JCM 3599 / NBRC 0793 / NRRL Y-1031 F-60-10)</name>
    <name type="common">Yeast</name>
    <name type="synonym">Pichia ciferrii</name>
    <dbReference type="NCBI Taxonomy" id="1206466"/>
    <lineage>
        <taxon>Eukaryota</taxon>
        <taxon>Fungi</taxon>
        <taxon>Dikarya</taxon>
        <taxon>Ascomycota</taxon>
        <taxon>Saccharomycotina</taxon>
        <taxon>Saccharomycetes</taxon>
        <taxon>Phaffomycetales</taxon>
        <taxon>Wickerhamomycetaceae</taxon>
        <taxon>Wickerhamomyces</taxon>
    </lineage>
</organism>
<feature type="region of interest" description="Disordered" evidence="3">
    <location>
        <begin position="1"/>
        <end position="203"/>
    </location>
</feature>
<dbReference type="PANTHER" id="PTHR13968">
    <property type="entry name" value="HETEROGENEOUS NUCLEAR RIBONUCLEOPROTEIN"/>
    <property type="match status" value="1"/>
</dbReference>
<feature type="compositionally biased region" description="Basic and acidic residues" evidence="3">
    <location>
        <begin position="83"/>
        <end position="96"/>
    </location>
</feature>
<feature type="compositionally biased region" description="Low complexity" evidence="3">
    <location>
        <begin position="650"/>
        <end position="701"/>
    </location>
</feature>
<feature type="compositionally biased region" description="Low complexity" evidence="3">
    <location>
        <begin position="119"/>
        <end position="132"/>
    </location>
</feature>
<feature type="compositionally biased region" description="Low complexity" evidence="3">
    <location>
        <begin position="542"/>
        <end position="584"/>
    </location>
</feature>
<feature type="compositionally biased region" description="Basic and acidic residues" evidence="3">
    <location>
        <begin position="28"/>
        <end position="41"/>
    </location>
</feature>
<dbReference type="InterPro" id="IPR012677">
    <property type="entry name" value="Nucleotide-bd_a/b_plait_sf"/>
</dbReference>
<gene>
    <name evidence="5" type="ORF">BN7_5925</name>
</gene>
<evidence type="ECO:0000256" key="3">
    <source>
        <dbReference type="SAM" id="MobiDB-lite"/>
    </source>
</evidence>
<dbReference type="HOGENOM" id="CLU_016358_0_0_1"/>
<dbReference type="Gene3D" id="3.30.70.330">
    <property type="match status" value="1"/>
</dbReference>
<feature type="region of interest" description="Disordered" evidence="3">
    <location>
        <begin position="385"/>
        <end position="415"/>
    </location>
</feature>
<dbReference type="STRING" id="1206466.K0KWH2"/>
<keyword evidence="1 2" id="KW-0694">RNA-binding</keyword>
<sequence>MSDDNVYEFNDNEQSAFDIPDSTVDEGSNEHEQEQEPKQEAQEQEQETAVPNSETQTPTEAKDNATKEETPEEENDDEEYDPSETKTIAEDSKEVEKVEDEDDLYASEDEDRQNSKPDSSTTSNTTPSQESSVTESSTKLPKEKKKVSFLEPEKDSKQDEDNEEDEDSDYDPTADVSESLTTSSNPTISNSSDSNSNSISTSINPLTNADNNLQSYASKIMSSNLLSDPEFLKLSDSEKQQRILEELKSPTPSNNTSLASSSYNPLQSYNNNNTTADHRPNLRIPMNNDEIAKYNLFVDNEAKYSTSRHTPAPNSRLFVGNLPSNSISKQDLFRLFSRYGTILQISLKGSYGFIQFTDAQAVEKAIEVESQLPLNGKDLMLQIAKNSKPGSNDSTFDRKRGREEFNDYNNDRPNSRRKKDIECKILVKKNADPGYTKEVNRQFHSANINSEYEFLKPHMVLKEKTNEAAYGGCLGVVLINRNRTCDVQTYERTSDGSIKFDEYLGVTSNEATELLLRAKQNQYNNNGNSNNNRSGFGGLSQGGFQQAQPPLQQPPQQQTPFFGQQQSNFYQPPQQQQAAPPAMDPQQLLQSLTALGPNALQNLMAIAQGQQPQPQQPQQPPFQNPYQQFSQPQQPPATNPSVNLASLLGQVSQQQPNQSQFPYSNSNTYQQSQVPTQQFPQSQSVPTQSPPQNQAQPGAAPTMNIQELMANLQKFK</sequence>
<feature type="compositionally biased region" description="Polar residues" evidence="3">
    <location>
        <begin position="385"/>
        <end position="394"/>
    </location>
</feature>
<dbReference type="InterPro" id="IPR000504">
    <property type="entry name" value="RRM_dom"/>
</dbReference>
<dbReference type="EMBL" id="CAIF01000241">
    <property type="protein sequence ID" value="CCH46332.1"/>
    <property type="molecule type" value="Genomic_DNA"/>
</dbReference>
<feature type="compositionally biased region" description="Low complexity" evidence="3">
    <location>
        <begin position="524"/>
        <end position="534"/>
    </location>
</feature>
<feature type="compositionally biased region" description="Pro residues" evidence="3">
    <location>
        <begin position="614"/>
        <end position="623"/>
    </location>
</feature>